<keyword evidence="2" id="KW-0805">Transcription regulation</keyword>
<dbReference type="Pfam" id="PF00072">
    <property type="entry name" value="Response_reg"/>
    <property type="match status" value="1"/>
</dbReference>
<dbReference type="GO" id="GO:0000156">
    <property type="term" value="F:phosphorelay response regulator activity"/>
    <property type="evidence" value="ECO:0007669"/>
    <property type="project" value="TreeGrafter"/>
</dbReference>
<name>A0A2M7G5A7_9BACT</name>
<dbReference type="GO" id="GO:0005829">
    <property type="term" value="C:cytosol"/>
    <property type="evidence" value="ECO:0007669"/>
    <property type="project" value="TreeGrafter"/>
</dbReference>
<keyword evidence="4" id="KW-0804">Transcription</keyword>
<dbReference type="InterPro" id="IPR001789">
    <property type="entry name" value="Sig_transdc_resp-reg_receiver"/>
</dbReference>
<reference evidence="7 8" key="1">
    <citation type="submission" date="2017-09" db="EMBL/GenBank/DDBJ databases">
        <title>Depth-based differentiation of microbial function through sediment-hosted aquifers and enrichment of novel symbionts in the deep terrestrial subsurface.</title>
        <authorList>
            <person name="Probst A.J."/>
            <person name="Ladd B."/>
            <person name="Jarett J.K."/>
            <person name="Geller-Mcgrath D.E."/>
            <person name="Sieber C.M."/>
            <person name="Emerson J.B."/>
            <person name="Anantharaman K."/>
            <person name="Thomas B.C."/>
            <person name="Malmstrom R."/>
            <person name="Stieglmeier M."/>
            <person name="Klingl A."/>
            <person name="Woyke T."/>
            <person name="Ryan C.M."/>
            <person name="Banfield J.F."/>
        </authorList>
    </citation>
    <scope>NUCLEOTIDE SEQUENCE [LARGE SCALE GENOMIC DNA]</scope>
    <source>
        <strain evidence="7">CG17_big_fil_post_rev_8_21_14_2_50_48_46</strain>
    </source>
</reference>
<sequence>MHILIAEDDPVSLRTTSNMLRRWGYRVSEAKDGQEAWQMLEEDPAPLVIFDWLMPAPDGLELCRRMRLSETHKSTYILLLTGMEGTQNLIQGLEAGADDYLFKPVDPGQLKARLNVGERILNLQQTLLQRLNELEEALANVKELRGLLPICAYCKKIRNDENYWEKLEHYVSHHTHARFSHGICPDCYEGVLSREIQAMRKENSQETP</sequence>
<keyword evidence="3" id="KW-0238">DNA-binding</keyword>
<protein>
    <submittedName>
        <fullName evidence="7">Response regulator</fullName>
    </submittedName>
</protein>
<dbReference type="GO" id="GO:0032993">
    <property type="term" value="C:protein-DNA complex"/>
    <property type="evidence" value="ECO:0007669"/>
    <property type="project" value="TreeGrafter"/>
</dbReference>
<evidence type="ECO:0000256" key="5">
    <source>
        <dbReference type="PROSITE-ProRule" id="PRU00169"/>
    </source>
</evidence>
<dbReference type="EMBL" id="PFFQ01000031">
    <property type="protein sequence ID" value="PIW17078.1"/>
    <property type="molecule type" value="Genomic_DNA"/>
</dbReference>
<feature type="domain" description="Response regulatory" evidence="6">
    <location>
        <begin position="2"/>
        <end position="118"/>
    </location>
</feature>
<dbReference type="Proteomes" id="UP000231019">
    <property type="component" value="Unassembled WGS sequence"/>
</dbReference>
<evidence type="ECO:0000259" key="6">
    <source>
        <dbReference type="PROSITE" id="PS50110"/>
    </source>
</evidence>
<evidence type="ECO:0000256" key="2">
    <source>
        <dbReference type="ARBA" id="ARBA00023015"/>
    </source>
</evidence>
<dbReference type="PROSITE" id="PS50110">
    <property type="entry name" value="RESPONSE_REGULATORY"/>
    <property type="match status" value="1"/>
</dbReference>
<evidence type="ECO:0000256" key="4">
    <source>
        <dbReference type="ARBA" id="ARBA00023163"/>
    </source>
</evidence>
<dbReference type="PANTHER" id="PTHR48111:SF4">
    <property type="entry name" value="DNA-BINDING DUAL TRANSCRIPTIONAL REGULATOR OMPR"/>
    <property type="match status" value="1"/>
</dbReference>
<organism evidence="7 8">
    <name type="scientific">bacterium (Candidatus Blackallbacteria) CG17_big_fil_post_rev_8_21_14_2_50_48_46</name>
    <dbReference type="NCBI Taxonomy" id="2014261"/>
    <lineage>
        <taxon>Bacteria</taxon>
        <taxon>Candidatus Blackallbacteria</taxon>
    </lineage>
</organism>
<dbReference type="GO" id="GO:0006355">
    <property type="term" value="P:regulation of DNA-templated transcription"/>
    <property type="evidence" value="ECO:0007669"/>
    <property type="project" value="TreeGrafter"/>
</dbReference>
<proteinExistence type="predicted"/>
<dbReference type="InterPro" id="IPR011006">
    <property type="entry name" value="CheY-like_superfamily"/>
</dbReference>
<feature type="modified residue" description="4-aspartylphosphate" evidence="5">
    <location>
        <position position="51"/>
    </location>
</feature>
<dbReference type="AlphaFoldDB" id="A0A2M7G5A7"/>
<dbReference type="PANTHER" id="PTHR48111">
    <property type="entry name" value="REGULATOR OF RPOS"/>
    <property type="match status" value="1"/>
</dbReference>
<gene>
    <name evidence="7" type="ORF">COW36_10600</name>
</gene>
<dbReference type="SMART" id="SM00448">
    <property type="entry name" value="REC"/>
    <property type="match status" value="1"/>
</dbReference>
<dbReference type="SUPFAM" id="SSF52172">
    <property type="entry name" value="CheY-like"/>
    <property type="match status" value="1"/>
</dbReference>
<evidence type="ECO:0000256" key="1">
    <source>
        <dbReference type="ARBA" id="ARBA00022553"/>
    </source>
</evidence>
<dbReference type="InterPro" id="IPR039420">
    <property type="entry name" value="WalR-like"/>
</dbReference>
<dbReference type="CDD" id="cd17574">
    <property type="entry name" value="REC_OmpR"/>
    <property type="match status" value="1"/>
</dbReference>
<evidence type="ECO:0000313" key="8">
    <source>
        <dbReference type="Proteomes" id="UP000231019"/>
    </source>
</evidence>
<comment type="caution">
    <text evidence="7">The sequence shown here is derived from an EMBL/GenBank/DDBJ whole genome shotgun (WGS) entry which is preliminary data.</text>
</comment>
<evidence type="ECO:0000256" key="3">
    <source>
        <dbReference type="ARBA" id="ARBA00023125"/>
    </source>
</evidence>
<dbReference type="Gene3D" id="3.40.50.2300">
    <property type="match status" value="1"/>
</dbReference>
<accession>A0A2M7G5A7</accession>
<keyword evidence="1 5" id="KW-0597">Phosphoprotein</keyword>
<evidence type="ECO:0000313" key="7">
    <source>
        <dbReference type="EMBL" id="PIW17078.1"/>
    </source>
</evidence>
<dbReference type="GO" id="GO:0000976">
    <property type="term" value="F:transcription cis-regulatory region binding"/>
    <property type="evidence" value="ECO:0007669"/>
    <property type="project" value="TreeGrafter"/>
</dbReference>